<comment type="similarity">
    <text evidence="1">Belongs to the glycosyltransferase 2 family.</text>
</comment>
<evidence type="ECO:0000259" key="2">
    <source>
        <dbReference type="Pfam" id="PF00535"/>
    </source>
</evidence>
<dbReference type="Proteomes" id="UP000640274">
    <property type="component" value="Unassembled WGS sequence"/>
</dbReference>
<proteinExistence type="inferred from homology"/>
<name>A0A934MX46_9BACL</name>
<dbReference type="SUPFAM" id="SSF53448">
    <property type="entry name" value="Nucleotide-diphospho-sugar transferases"/>
    <property type="match status" value="1"/>
</dbReference>
<dbReference type="PANTHER" id="PTHR22916:SF3">
    <property type="entry name" value="UDP-GLCNAC:BETAGAL BETA-1,3-N-ACETYLGLUCOSAMINYLTRANSFERASE-LIKE PROTEIN 1"/>
    <property type="match status" value="1"/>
</dbReference>
<reference evidence="3" key="1">
    <citation type="submission" date="2020-12" db="EMBL/GenBank/DDBJ databases">
        <authorList>
            <person name="Huq M.A."/>
        </authorList>
    </citation>
    <scope>NUCLEOTIDE SEQUENCE</scope>
    <source>
        <strain evidence="3">MAHUQ-46</strain>
    </source>
</reference>
<dbReference type="InterPro" id="IPR029044">
    <property type="entry name" value="Nucleotide-diphossugar_trans"/>
</dbReference>
<dbReference type="AlphaFoldDB" id="A0A934MX46"/>
<dbReference type="EMBL" id="JAELUP010000107">
    <property type="protein sequence ID" value="MBJ6363807.1"/>
    <property type="molecule type" value="Genomic_DNA"/>
</dbReference>
<dbReference type="InterPro" id="IPR001173">
    <property type="entry name" value="Glyco_trans_2-like"/>
</dbReference>
<dbReference type="Pfam" id="PF00535">
    <property type="entry name" value="Glycos_transf_2"/>
    <property type="match status" value="1"/>
</dbReference>
<dbReference type="Gene3D" id="3.90.550.10">
    <property type="entry name" value="Spore Coat Polysaccharide Biosynthesis Protein SpsA, Chain A"/>
    <property type="match status" value="1"/>
</dbReference>
<organism evidence="3 4">
    <name type="scientific">Paenibacillus roseus</name>
    <dbReference type="NCBI Taxonomy" id="2798579"/>
    <lineage>
        <taxon>Bacteria</taxon>
        <taxon>Bacillati</taxon>
        <taxon>Bacillota</taxon>
        <taxon>Bacilli</taxon>
        <taxon>Bacillales</taxon>
        <taxon>Paenibacillaceae</taxon>
        <taxon>Paenibacillus</taxon>
    </lineage>
</organism>
<evidence type="ECO:0000313" key="4">
    <source>
        <dbReference type="Proteomes" id="UP000640274"/>
    </source>
</evidence>
<comment type="caution">
    <text evidence="3">The sequence shown here is derived from an EMBL/GenBank/DDBJ whole genome shotgun (WGS) entry which is preliminary data.</text>
</comment>
<dbReference type="PANTHER" id="PTHR22916">
    <property type="entry name" value="GLYCOSYLTRANSFERASE"/>
    <property type="match status" value="1"/>
</dbReference>
<sequence>MLPLVSIVIPFYNCPYIEQSVSSALHQTYPNIEVIVVDDGSTMHQERLAPYHSSIHYIGKANGGTASALNHGFRVASGKYVTWLSSDDRFVPHKIAFQTAFMEQMGAQISHTDFDVMNEHGHITVRGEGMKFPTARSFIDSFRRVCPVNGCTIMMRRELLPALGWFNEGLKYTHDYELWIRVILSRVDFHYINQPLTVYRRHSGMGTVRFMPQVQQELALIHQQYGAMLDALVASIPG</sequence>
<accession>A0A934MX46</accession>
<gene>
    <name evidence="3" type="ORF">JFN88_21575</name>
</gene>
<protein>
    <submittedName>
        <fullName evidence="3">Glycosyltransferase</fullName>
    </submittedName>
</protein>
<keyword evidence="4" id="KW-1185">Reference proteome</keyword>
<evidence type="ECO:0000256" key="1">
    <source>
        <dbReference type="ARBA" id="ARBA00006739"/>
    </source>
</evidence>
<evidence type="ECO:0000313" key="3">
    <source>
        <dbReference type="EMBL" id="MBJ6363807.1"/>
    </source>
</evidence>
<feature type="domain" description="Glycosyltransferase 2-like" evidence="2">
    <location>
        <begin position="6"/>
        <end position="160"/>
    </location>
</feature>
<dbReference type="GO" id="GO:0016758">
    <property type="term" value="F:hexosyltransferase activity"/>
    <property type="evidence" value="ECO:0007669"/>
    <property type="project" value="UniProtKB-ARBA"/>
</dbReference>